<keyword evidence="2" id="KW-1185">Reference proteome</keyword>
<dbReference type="AlphaFoldDB" id="A0A1E4TE43"/>
<dbReference type="EMBL" id="KV453842">
    <property type="protein sequence ID" value="ODV89928.1"/>
    <property type="molecule type" value="Genomic_DNA"/>
</dbReference>
<proteinExistence type="predicted"/>
<organism evidence="1 2">
    <name type="scientific">Tortispora caseinolytica NRRL Y-17796</name>
    <dbReference type="NCBI Taxonomy" id="767744"/>
    <lineage>
        <taxon>Eukaryota</taxon>
        <taxon>Fungi</taxon>
        <taxon>Dikarya</taxon>
        <taxon>Ascomycota</taxon>
        <taxon>Saccharomycotina</taxon>
        <taxon>Trigonopsidomycetes</taxon>
        <taxon>Trigonopsidales</taxon>
        <taxon>Trigonopsidaceae</taxon>
        <taxon>Tortispora</taxon>
    </lineage>
</organism>
<evidence type="ECO:0000313" key="1">
    <source>
        <dbReference type="EMBL" id="ODV89928.1"/>
    </source>
</evidence>
<protein>
    <submittedName>
        <fullName evidence="1">Uncharacterized protein</fullName>
    </submittedName>
</protein>
<evidence type="ECO:0000313" key="2">
    <source>
        <dbReference type="Proteomes" id="UP000095023"/>
    </source>
</evidence>
<reference evidence="2" key="1">
    <citation type="submission" date="2016-02" db="EMBL/GenBank/DDBJ databases">
        <title>Comparative genomics of biotechnologically important yeasts.</title>
        <authorList>
            <consortium name="DOE Joint Genome Institute"/>
            <person name="Riley R."/>
            <person name="Haridas S."/>
            <person name="Wolfe K.H."/>
            <person name="Lopes M.R."/>
            <person name="Hittinger C.T."/>
            <person name="Goker M."/>
            <person name="Salamov A."/>
            <person name="Wisecaver J."/>
            <person name="Long T.M."/>
            <person name="Aerts A.L."/>
            <person name="Barry K."/>
            <person name="Choi C."/>
            <person name="Clum A."/>
            <person name="Coughlan A.Y."/>
            <person name="Deshpande S."/>
            <person name="Douglass A.P."/>
            <person name="Hanson S.J."/>
            <person name="Klenk H.-P."/>
            <person name="Labutti K."/>
            <person name="Lapidus A."/>
            <person name="Lindquist E."/>
            <person name="Lipzen A."/>
            <person name="Meier-Kolthoff J.P."/>
            <person name="Ohm R.A."/>
            <person name="Otillar R.P."/>
            <person name="Pangilinan J."/>
            <person name="Peng Y."/>
            <person name="Rokas A."/>
            <person name="Rosa C.A."/>
            <person name="Scheuner C."/>
            <person name="Sibirny A.A."/>
            <person name="Slot J.C."/>
            <person name="Stielow J.B."/>
            <person name="Sun H."/>
            <person name="Kurtzman C.P."/>
            <person name="Blackwell M."/>
            <person name="Jeffries T.W."/>
            <person name="Grigoriev I.V."/>
        </authorList>
    </citation>
    <scope>NUCLEOTIDE SEQUENCE [LARGE SCALE GENOMIC DNA]</scope>
    <source>
        <strain evidence="2">NRRL Y-17796</strain>
    </source>
</reference>
<gene>
    <name evidence="1" type="ORF">CANCADRAFT_31024</name>
</gene>
<sequence length="63" mass="7098">MVALARFVELNYYVSILLVLGIEDGLRSDLCSPPMRIPDPQRNVSGIRGRKRGLLWTRSIVDA</sequence>
<name>A0A1E4TE43_9ASCO</name>
<dbReference type="Proteomes" id="UP000095023">
    <property type="component" value="Unassembled WGS sequence"/>
</dbReference>
<accession>A0A1E4TE43</accession>